<accession>Q9YVJ0</accession>
<dbReference type="Proteomes" id="UP000172353">
    <property type="component" value="Segment"/>
</dbReference>
<evidence type="ECO:0000313" key="1">
    <source>
        <dbReference type="EMBL" id="AAC97728.1"/>
    </source>
</evidence>
<gene>
    <name evidence="1" type="primary">MSV252</name>
</gene>
<dbReference type="PIR" id="T28413">
    <property type="entry name" value="T28413"/>
</dbReference>
<organism evidence="1 2">
    <name type="scientific">Melanoplus sanguinipes entomopoxvirus</name>
    <name type="common">MsEPV</name>
    <dbReference type="NCBI Taxonomy" id="83191"/>
    <lineage>
        <taxon>Viruses</taxon>
        <taxon>Varidnaviria</taxon>
        <taxon>Bamfordvirae</taxon>
        <taxon>Nucleocytoviricota</taxon>
        <taxon>Pokkesviricetes</taxon>
        <taxon>Chitovirales</taxon>
        <taxon>Poxviridae</taxon>
        <taxon>Entomopoxvirinae</taxon>
        <taxon>Deltaentomopoxvirus</taxon>
        <taxon>Deltaentomopoxvirus msanguinipes</taxon>
    </lineage>
</organism>
<dbReference type="KEGG" id="vg:1449991"/>
<sequence>MERIFNDYFLLKKIFVNMQIIDIINLYESDIIEKSSILSYISTIKDSTHNVILNNENVSDNFIYNFLDICCININMLIDNRLKFNKNLSCNIIDKYINIYNNIEYINWNNISMLKLTYEFIKKYKNELNWNIICKYKINLNDQIINDNNDFINWYYIKNTF</sequence>
<reference evidence="1 2" key="1">
    <citation type="journal article" date="1999" name="J. Virol.">
        <title>The genome of Melanoplus sanguinipes entomopoxvirus.</title>
        <authorList>
            <person name="Afonso C.L."/>
            <person name="Tulman E.R."/>
            <person name="Lu Z."/>
            <person name="Oma E."/>
            <person name="Kutish G.F."/>
            <person name="Rock D.L."/>
        </authorList>
    </citation>
    <scope>NUCLEOTIDE SEQUENCE [LARGE SCALE GENOMIC DNA]</scope>
    <source>
        <strain evidence="1">Tucson</strain>
    </source>
</reference>
<proteinExistence type="predicted"/>
<protein>
    <submittedName>
        <fullName evidence="1">ORF MSV252 tryptophan repeat gene family protein</fullName>
    </submittedName>
</protein>
<dbReference type="GeneID" id="1449991"/>
<name>Q9YVJ0_MSEPV</name>
<dbReference type="RefSeq" id="NP_048323.1">
    <property type="nucleotide sequence ID" value="NC_001993.1"/>
</dbReference>
<keyword evidence="2" id="KW-1185">Reference proteome</keyword>
<dbReference type="EMBL" id="AF063866">
    <property type="protein sequence ID" value="AAC97728.1"/>
    <property type="molecule type" value="Genomic_DNA"/>
</dbReference>
<evidence type="ECO:0000313" key="2">
    <source>
        <dbReference type="Proteomes" id="UP000172353"/>
    </source>
</evidence>
<organismHost>
    <name type="scientific">Melanoplus sanguinipes</name>
    <name type="common">Migratory grasshopper</name>
    <dbReference type="NCBI Taxonomy" id="65742"/>
</organismHost>